<keyword evidence="1" id="KW-0732">Signal</keyword>
<feature type="chain" id="PRO_5007096926" description="Outer membrane protein beta-barrel domain-containing protein" evidence="1">
    <location>
        <begin position="26"/>
        <end position="787"/>
    </location>
</feature>
<dbReference type="PANTHER" id="PTHR40980:SF4">
    <property type="entry name" value="TONB-DEPENDENT RECEPTOR-LIKE BETA-BARREL DOMAIN-CONTAINING PROTEIN"/>
    <property type="match status" value="1"/>
</dbReference>
<evidence type="ECO:0000313" key="3">
    <source>
        <dbReference type="EMBL" id="KUK77569.1"/>
    </source>
</evidence>
<dbReference type="EMBL" id="LGGN01000123">
    <property type="protein sequence ID" value="KUK77569.1"/>
    <property type="molecule type" value="Genomic_DNA"/>
</dbReference>
<feature type="signal peptide" evidence="1">
    <location>
        <begin position="1"/>
        <end position="25"/>
    </location>
</feature>
<dbReference type="PANTHER" id="PTHR40980">
    <property type="entry name" value="PLUG DOMAIN-CONTAINING PROTEIN"/>
    <property type="match status" value="1"/>
</dbReference>
<dbReference type="Pfam" id="PF13715">
    <property type="entry name" value="CarbopepD_reg_2"/>
    <property type="match status" value="1"/>
</dbReference>
<accession>A0A101HIN3</accession>
<gene>
    <name evidence="3" type="ORF">XD92_0756</name>
</gene>
<dbReference type="PATRIC" id="fig|294710.3.peg.1066"/>
<dbReference type="Pfam" id="PF14905">
    <property type="entry name" value="OMP_b-brl_3"/>
    <property type="match status" value="1"/>
</dbReference>
<dbReference type="SUPFAM" id="SSF56935">
    <property type="entry name" value="Porins"/>
    <property type="match status" value="1"/>
</dbReference>
<dbReference type="InterPro" id="IPR041700">
    <property type="entry name" value="OMP_b-brl_3"/>
</dbReference>
<organism evidence="3 4">
    <name type="scientific">Proteiniphilum acetatigenes</name>
    <dbReference type="NCBI Taxonomy" id="294710"/>
    <lineage>
        <taxon>Bacteria</taxon>
        <taxon>Pseudomonadati</taxon>
        <taxon>Bacteroidota</taxon>
        <taxon>Bacteroidia</taxon>
        <taxon>Bacteroidales</taxon>
        <taxon>Dysgonomonadaceae</taxon>
        <taxon>Proteiniphilum</taxon>
    </lineage>
</organism>
<dbReference type="SUPFAM" id="SSF49464">
    <property type="entry name" value="Carboxypeptidase regulatory domain-like"/>
    <property type="match status" value="1"/>
</dbReference>
<evidence type="ECO:0000256" key="1">
    <source>
        <dbReference type="SAM" id="SignalP"/>
    </source>
</evidence>
<protein>
    <recommendedName>
        <fullName evidence="2">Outer membrane protein beta-barrel domain-containing protein</fullName>
    </recommendedName>
</protein>
<feature type="domain" description="Outer membrane protein beta-barrel" evidence="2">
    <location>
        <begin position="377"/>
        <end position="767"/>
    </location>
</feature>
<proteinExistence type="predicted"/>
<dbReference type="Gene3D" id="2.60.40.1120">
    <property type="entry name" value="Carboxypeptidase-like, regulatory domain"/>
    <property type="match status" value="1"/>
</dbReference>
<dbReference type="InterPro" id="IPR008969">
    <property type="entry name" value="CarboxyPept-like_regulatory"/>
</dbReference>
<comment type="caution">
    <text evidence="3">The sequence shown here is derived from an EMBL/GenBank/DDBJ whole genome shotgun (WGS) entry which is preliminary data.</text>
</comment>
<reference evidence="4" key="1">
    <citation type="journal article" date="2015" name="MBio">
        <title>Genome-Resolved Metagenomic Analysis Reveals Roles for Candidate Phyla and Other Microbial Community Members in Biogeochemical Transformations in Oil Reservoirs.</title>
        <authorList>
            <person name="Hu P."/>
            <person name="Tom L."/>
            <person name="Singh A."/>
            <person name="Thomas B.C."/>
            <person name="Baker B.J."/>
            <person name="Piceno Y.M."/>
            <person name="Andersen G.L."/>
            <person name="Banfield J.F."/>
        </authorList>
    </citation>
    <scope>NUCLEOTIDE SEQUENCE [LARGE SCALE GENOMIC DNA]</scope>
</reference>
<name>A0A101HIN3_9BACT</name>
<evidence type="ECO:0000313" key="4">
    <source>
        <dbReference type="Proteomes" id="UP000053860"/>
    </source>
</evidence>
<evidence type="ECO:0000259" key="2">
    <source>
        <dbReference type="Pfam" id="PF14905"/>
    </source>
</evidence>
<sequence>MTMRENSLKTILSLLVLCTTLPLSAQIQGRVTDNRHNPLEFVNVVLYALPDTTFITGAVTDSLGNYTITTDPQKNSILKATMVGYRTEQSVITGDEPPVVRNFTLEPDERMLQELVVEGERPVMKAEAGRLIYHISPLLRNKPVTNAYDALKEIPGVIEQDEQLTLIGTSGMTVLLNGQKTSMTYEQLMTLLKSIPVSRLEDVEIMYSAPPQYNIRGAAINVILKQESGESLQTPWQGELSGSYTQRTYGSGNGRANLYYTGKQTTVDMLYGYNYYAILSSESLKADHLLQEQLYQIDQQSEGVNHINIHNLRLAADHTLKNKDVASISYTGQFGRSHSDQTATTDISGTLIGSDIDSKGPNTMHSVKADYSSHIGLKAGVDYTWYHDRSDYTLLNSQLESSTLPESIRSSSSQTIHRTFFYANQTHTLKNSWQLNYGLNYSRAQTLNRADAEKDDETYEEATFDTRQDEDIWNLFAGFSKSLSPKLSLQASLAAEFYKSTEQTGDIKKTLWNDMAWFPTLNLSYNHSDNHILQLELSSDKTYPPYWSLNPSVYHFGAYGVAFGNPQLRPLKLYSVGLTYIYKQKYVIRPFINHITDYYTQLPYQSPDKLQQEFVMQNFDYRQNAGLMVVLPFNLGKKIASRFVGNGVYLREKDETFYDIPFDRKTLYGVLQLNSDIRFSEQPNLKMNLSGYWATPGAIQGIYDLGGSGNLSAGVTWSFDNDRATLILKGEDLFKTRTPNASIDYMGQKSSLDATRDTRSFSLSFVYRFGGYREKERKEVDTSRFGM</sequence>
<dbReference type="AlphaFoldDB" id="A0A101HIN3"/>
<dbReference type="Proteomes" id="UP000053860">
    <property type="component" value="Unassembled WGS sequence"/>
</dbReference>